<dbReference type="EMBL" id="BLAD01000144">
    <property type="protein sequence ID" value="GES06271.1"/>
    <property type="molecule type" value="Genomic_DNA"/>
</dbReference>
<accession>A0A5M3WGP0</accession>
<sequence>MQPGRFMRLTPALAHLGGVQQQGHVVVLQVGQKMRLCHLGAQPLNTAGLPPRNRRAAERLYRRTRGCGFGKVGFQRGQATLKLFGVRRGRRRGRDAHR</sequence>
<dbReference type="Proteomes" id="UP000334990">
    <property type="component" value="Unassembled WGS sequence"/>
</dbReference>
<protein>
    <submittedName>
        <fullName evidence="1">Uncharacterized protein</fullName>
    </submittedName>
</protein>
<gene>
    <name evidence="1" type="ORF">Acor_83400</name>
</gene>
<keyword evidence="2" id="KW-1185">Reference proteome</keyword>
<organism evidence="1 2">
    <name type="scientific">Acrocarpospora corrugata</name>
    <dbReference type="NCBI Taxonomy" id="35763"/>
    <lineage>
        <taxon>Bacteria</taxon>
        <taxon>Bacillati</taxon>
        <taxon>Actinomycetota</taxon>
        <taxon>Actinomycetes</taxon>
        <taxon>Streptosporangiales</taxon>
        <taxon>Streptosporangiaceae</taxon>
        <taxon>Acrocarpospora</taxon>
    </lineage>
</organism>
<name>A0A5M3WGP0_9ACTN</name>
<dbReference type="AlphaFoldDB" id="A0A5M3WGP0"/>
<evidence type="ECO:0000313" key="1">
    <source>
        <dbReference type="EMBL" id="GES06271.1"/>
    </source>
</evidence>
<comment type="caution">
    <text evidence="1">The sequence shown here is derived from an EMBL/GenBank/DDBJ whole genome shotgun (WGS) entry which is preliminary data.</text>
</comment>
<evidence type="ECO:0000313" key="2">
    <source>
        <dbReference type="Proteomes" id="UP000334990"/>
    </source>
</evidence>
<proteinExistence type="predicted"/>
<reference evidence="1 2" key="1">
    <citation type="submission" date="2019-10" db="EMBL/GenBank/DDBJ databases">
        <title>Whole genome shotgun sequence of Acrocarpospora corrugata NBRC 13972.</title>
        <authorList>
            <person name="Ichikawa N."/>
            <person name="Kimura A."/>
            <person name="Kitahashi Y."/>
            <person name="Komaki H."/>
            <person name="Oguchi A."/>
        </authorList>
    </citation>
    <scope>NUCLEOTIDE SEQUENCE [LARGE SCALE GENOMIC DNA]</scope>
    <source>
        <strain evidence="1 2">NBRC 13972</strain>
    </source>
</reference>